<proteinExistence type="predicted"/>
<keyword evidence="1" id="KW-0472">Membrane</keyword>
<evidence type="ECO:0000256" key="1">
    <source>
        <dbReference type="SAM" id="Phobius"/>
    </source>
</evidence>
<evidence type="ECO:0000313" key="2">
    <source>
        <dbReference type="EMBL" id="KAK9055682.1"/>
    </source>
</evidence>
<keyword evidence="3" id="KW-1185">Reference proteome</keyword>
<comment type="caution">
    <text evidence="2">The sequence shown here is derived from an EMBL/GenBank/DDBJ whole genome shotgun (WGS) entry which is preliminary data.</text>
</comment>
<reference evidence="2 3" key="1">
    <citation type="submission" date="2024-04" db="EMBL/GenBank/DDBJ databases">
        <title>The reference genome of an endangered Asteraceae, Deinandra increscens subsp. villosa, native to the Central Coast of California.</title>
        <authorList>
            <person name="Guilliams M."/>
            <person name="Hasenstab-Lehman K."/>
            <person name="Meyer R."/>
            <person name="Mcevoy S."/>
        </authorList>
    </citation>
    <scope>NUCLEOTIDE SEQUENCE [LARGE SCALE GENOMIC DNA]</scope>
    <source>
        <tissue evidence="2">Leaf</tissue>
    </source>
</reference>
<dbReference type="EMBL" id="JBCNJP010000025">
    <property type="protein sequence ID" value="KAK9055682.1"/>
    <property type="molecule type" value="Genomic_DNA"/>
</dbReference>
<gene>
    <name evidence="2" type="ORF">SSX86_026767</name>
</gene>
<sequence>MVLSFLVCKPEPPLPTMNHHKQQTAASVNITALIAQIMASESTRRDPPNSIRNPNLDGTNVGATMIIHRGGSRFSSGEVNESCGVNIYVNNNVQGLNNSIMIGSRLYMGDPGVWLTLKDLKLDKWFTKKNNGNAGSSLSLGFHMLLILVIVLAFTMMYFL</sequence>
<dbReference type="Proteomes" id="UP001408789">
    <property type="component" value="Unassembled WGS sequence"/>
</dbReference>
<organism evidence="2 3">
    <name type="scientific">Deinandra increscens subsp. villosa</name>
    <dbReference type="NCBI Taxonomy" id="3103831"/>
    <lineage>
        <taxon>Eukaryota</taxon>
        <taxon>Viridiplantae</taxon>
        <taxon>Streptophyta</taxon>
        <taxon>Embryophyta</taxon>
        <taxon>Tracheophyta</taxon>
        <taxon>Spermatophyta</taxon>
        <taxon>Magnoliopsida</taxon>
        <taxon>eudicotyledons</taxon>
        <taxon>Gunneridae</taxon>
        <taxon>Pentapetalae</taxon>
        <taxon>asterids</taxon>
        <taxon>campanulids</taxon>
        <taxon>Asterales</taxon>
        <taxon>Asteraceae</taxon>
        <taxon>Asteroideae</taxon>
        <taxon>Heliantheae alliance</taxon>
        <taxon>Madieae</taxon>
        <taxon>Madiinae</taxon>
        <taxon>Deinandra</taxon>
    </lineage>
</organism>
<keyword evidence="1" id="KW-0812">Transmembrane</keyword>
<dbReference type="AlphaFoldDB" id="A0AAP0CK81"/>
<feature type="transmembrane region" description="Helical" evidence="1">
    <location>
        <begin position="138"/>
        <end position="159"/>
    </location>
</feature>
<accession>A0AAP0CK81</accession>
<evidence type="ECO:0000313" key="3">
    <source>
        <dbReference type="Proteomes" id="UP001408789"/>
    </source>
</evidence>
<protein>
    <submittedName>
        <fullName evidence="2">Uncharacterized protein</fullName>
    </submittedName>
</protein>
<keyword evidence="1" id="KW-1133">Transmembrane helix</keyword>
<name>A0AAP0CK81_9ASTR</name>